<organism evidence="1 2">
    <name type="scientific">Fulvivirga marina</name>
    <dbReference type="NCBI Taxonomy" id="2494733"/>
    <lineage>
        <taxon>Bacteria</taxon>
        <taxon>Pseudomonadati</taxon>
        <taxon>Bacteroidota</taxon>
        <taxon>Cytophagia</taxon>
        <taxon>Cytophagales</taxon>
        <taxon>Fulvivirgaceae</taxon>
        <taxon>Fulvivirga</taxon>
    </lineage>
</organism>
<sequence length="56" mass="6707">MEQTKEVLQLKNQIKETLYQNLRMHFLELSSIGRVIGYDELQLELKKANELLEMQK</sequence>
<dbReference type="RefSeq" id="WP_202857667.1">
    <property type="nucleotide sequence ID" value="NZ_JAEUGD010000058.1"/>
</dbReference>
<dbReference type="AlphaFoldDB" id="A0A937FXU8"/>
<dbReference type="Proteomes" id="UP000614216">
    <property type="component" value="Unassembled WGS sequence"/>
</dbReference>
<evidence type="ECO:0000313" key="1">
    <source>
        <dbReference type="EMBL" id="MBL6448135.1"/>
    </source>
</evidence>
<protein>
    <submittedName>
        <fullName evidence="1">Uncharacterized protein</fullName>
    </submittedName>
</protein>
<name>A0A937FXU8_9BACT</name>
<reference evidence="1" key="1">
    <citation type="submission" date="2021-01" db="EMBL/GenBank/DDBJ databases">
        <title>Fulvivirga kasyanovii gen. nov., sp nov., a novel member of the phylum Bacteroidetes isolated from seawater in a mussel farm.</title>
        <authorList>
            <person name="Zhao L.-H."/>
            <person name="Wang Z.-J."/>
        </authorList>
    </citation>
    <scope>NUCLEOTIDE SEQUENCE</scope>
    <source>
        <strain evidence="1">29W222</strain>
    </source>
</reference>
<proteinExistence type="predicted"/>
<evidence type="ECO:0000313" key="2">
    <source>
        <dbReference type="Proteomes" id="UP000614216"/>
    </source>
</evidence>
<gene>
    <name evidence="1" type="ORF">JMN32_17585</name>
</gene>
<keyword evidence="2" id="KW-1185">Reference proteome</keyword>
<dbReference type="EMBL" id="JAEUGD010000058">
    <property type="protein sequence ID" value="MBL6448135.1"/>
    <property type="molecule type" value="Genomic_DNA"/>
</dbReference>
<comment type="caution">
    <text evidence="1">The sequence shown here is derived from an EMBL/GenBank/DDBJ whole genome shotgun (WGS) entry which is preliminary data.</text>
</comment>
<accession>A0A937FXU8</accession>